<evidence type="ECO:0000313" key="3">
    <source>
        <dbReference type="EMBL" id="HFX14210.1"/>
    </source>
</evidence>
<keyword evidence="1" id="KW-0472">Membrane</keyword>
<accession>A0A7C3MIW6</accession>
<keyword evidence="1" id="KW-0812">Transmembrane</keyword>
<name>A0A7C3MIW6_DICTH</name>
<dbReference type="PANTHER" id="PTHR23308">
    <property type="entry name" value="NUCLEAR INHIBITOR OF PROTEIN PHOSPHATASE-1"/>
    <property type="match status" value="1"/>
</dbReference>
<dbReference type="EMBL" id="DTIN01000039">
    <property type="protein sequence ID" value="HFX14210.1"/>
    <property type="molecule type" value="Genomic_DNA"/>
</dbReference>
<dbReference type="PROSITE" id="PS50006">
    <property type="entry name" value="FHA_DOMAIN"/>
    <property type="match status" value="1"/>
</dbReference>
<feature type="transmembrane region" description="Helical" evidence="1">
    <location>
        <begin position="6"/>
        <end position="22"/>
    </location>
</feature>
<keyword evidence="1" id="KW-1133">Transmembrane helix</keyword>
<proteinExistence type="predicted"/>
<dbReference type="CDD" id="cd00060">
    <property type="entry name" value="FHA"/>
    <property type="match status" value="1"/>
</dbReference>
<evidence type="ECO:0000259" key="2">
    <source>
        <dbReference type="PROSITE" id="PS50006"/>
    </source>
</evidence>
<dbReference type="AlphaFoldDB" id="A0A7C3MIW6"/>
<reference evidence="3" key="1">
    <citation type="journal article" date="2020" name="mSystems">
        <title>Genome- and Community-Level Interaction Insights into Carbon Utilization and Element Cycling Functions of Hydrothermarchaeota in Hydrothermal Sediment.</title>
        <authorList>
            <person name="Zhou Z."/>
            <person name="Liu Y."/>
            <person name="Xu W."/>
            <person name="Pan J."/>
            <person name="Luo Z.H."/>
            <person name="Li M."/>
        </authorList>
    </citation>
    <scope>NUCLEOTIDE SEQUENCE [LARGE SCALE GENOMIC DNA]</scope>
    <source>
        <strain evidence="3">SpSt-81</strain>
    </source>
</reference>
<dbReference type="Pfam" id="PF00498">
    <property type="entry name" value="FHA"/>
    <property type="match status" value="1"/>
</dbReference>
<dbReference type="InterPro" id="IPR050923">
    <property type="entry name" value="Cell_Proc_Reg/RNA_Proc"/>
</dbReference>
<dbReference type="InterPro" id="IPR000253">
    <property type="entry name" value="FHA_dom"/>
</dbReference>
<evidence type="ECO:0000256" key="1">
    <source>
        <dbReference type="SAM" id="Phobius"/>
    </source>
</evidence>
<dbReference type="Gene3D" id="2.60.200.20">
    <property type="match status" value="1"/>
</dbReference>
<sequence length="153" mass="17477">MNIFLVILLVIFIALLIYDIYLRRKEKGKINIQKMGKNDIITGTSNTMKMDATLLPINWAYLIIKHGEDRGKDFKIIKDETTIGRERENDIVIVNPTVSRFHAKIIRSEDKYFIEDLGSANGTMVNGLKVNKELLHDGDIIQLGDVVLVFKCL</sequence>
<comment type="caution">
    <text evidence="3">The sequence shown here is derived from an EMBL/GenBank/DDBJ whole genome shotgun (WGS) entry which is preliminary data.</text>
</comment>
<feature type="domain" description="FHA" evidence="2">
    <location>
        <begin position="81"/>
        <end position="130"/>
    </location>
</feature>
<protein>
    <submittedName>
        <fullName evidence="3">FHA domain-containing protein</fullName>
    </submittedName>
</protein>
<dbReference type="SMART" id="SM00240">
    <property type="entry name" value="FHA"/>
    <property type="match status" value="1"/>
</dbReference>
<gene>
    <name evidence="3" type="ORF">ENW00_08740</name>
</gene>
<dbReference type="InterPro" id="IPR008984">
    <property type="entry name" value="SMAD_FHA_dom_sf"/>
</dbReference>
<organism evidence="3">
    <name type="scientific">Dictyoglomus thermophilum</name>
    <dbReference type="NCBI Taxonomy" id="14"/>
    <lineage>
        <taxon>Bacteria</taxon>
        <taxon>Pseudomonadati</taxon>
        <taxon>Dictyoglomota</taxon>
        <taxon>Dictyoglomia</taxon>
        <taxon>Dictyoglomales</taxon>
        <taxon>Dictyoglomaceae</taxon>
        <taxon>Dictyoglomus</taxon>
    </lineage>
</organism>
<dbReference type="SUPFAM" id="SSF49879">
    <property type="entry name" value="SMAD/FHA domain"/>
    <property type="match status" value="1"/>
</dbReference>